<sequence>MPGCRKTSMRKYNFLEHLRSLRHAVVMHAFACPVPGCDKWFDSADGFDVGEHYVDCHQDLYTSSSARPVILRSHWDRLPVHVCDQIMRSSSNLTLISCGLLDLASGNSLPVAEQHAIWHEAFNIDWGGDLRLLPTAHLASLPRRIYWEIRSTHMYHRVVRLRGHDAESVMQAAIRNKWFAFLDTRFGVRLSYLAAECGGTRLFKRICERFRGLPVTPQHAITAAFNGSLDIVKFIFRVARKNPSAMASIAVPQVMDAAACNGHLAIVEFLHNEIRLKCTAAAMQKAATSGHLAVLQFLYNNKAEESPSHAMDAAARNGHLKIVAYLLEKNAKICMPRAVDGAVEGGHACVVELLHAHTPEAFTKSAMDAAARVGSLAMLTWLHDNVGIGCTTAALIDAAAGGHDDVVRWLLRHMRDTDWDLVAAIRAAEKRGDAGMSRLLREYGQANFLDVA</sequence>
<comment type="caution">
    <text evidence="1">The sequence shown here is derived from an EMBL/GenBank/DDBJ whole genome shotgun (WGS) entry which is preliminary data.</text>
</comment>
<organism evidence="1 2">
    <name type="scientific">Polyrhizophydium stewartii</name>
    <dbReference type="NCBI Taxonomy" id="2732419"/>
    <lineage>
        <taxon>Eukaryota</taxon>
        <taxon>Fungi</taxon>
        <taxon>Fungi incertae sedis</taxon>
        <taxon>Chytridiomycota</taxon>
        <taxon>Chytridiomycota incertae sedis</taxon>
        <taxon>Chytridiomycetes</taxon>
        <taxon>Rhizophydiales</taxon>
        <taxon>Rhizophydiales incertae sedis</taxon>
        <taxon>Polyrhizophydium</taxon>
    </lineage>
</organism>
<evidence type="ECO:0008006" key="3">
    <source>
        <dbReference type="Google" id="ProtNLM"/>
    </source>
</evidence>
<dbReference type="InterPro" id="IPR036770">
    <property type="entry name" value="Ankyrin_rpt-contain_sf"/>
</dbReference>
<dbReference type="InterPro" id="IPR052050">
    <property type="entry name" value="SecEffector_AnkRepeat"/>
</dbReference>
<evidence type="ECO:0000313" key="2">
    <source>
        <dbReference type="Proteomes" id="UP001527925"/>
    </source>
</evidence>
<dbReference type="PANTHER" id="PTHR46586">
    <property type="entry name" value="ANKYRIN REPEAT-CONTAINING PROTEIN"/>
    <property type="match status" value="1"/>
</dbReference>
<dbReference type="Gene3D" id="1.25.40.20">
    <property type="entry name" value="Ankyrin repeat-containing domain"/>
    <property type="match status" value="1"/>
</dbReference>
<evidence type="ECO:0000313" key="1">
    <source>
        <dbReference type="EMBL" id="KAL2919479.1"/>
    </source>
</evidence>
<reference evidence="1 2" key="1">
    <citation type="submission" date="2023-09" db="EMBL/GenBank/DDBJ databases">
        <title>Pangenome analysis of Batrachochytrium dendrobatidis and related Chytrids.</title>
        <authorList>
            <person name="Yacoub M.N."/>
            <person name="Stajich J.E."/>
            <person name="James T.Y."/>
        </authorList>
    </citation>
    <scope>NUCLEOTIDE SEQUENCE [LARGE SCALE GENOMIC DNA]</scope>
    <source>
        <strain evidence="1 2">JEL0888</strain>
    </source>
</reference>
<dbReference type="Proteomes" id="UP001527925">
    <property type="component" value="Unassembled WGS sequence"/>
</dbReference>
<protein>
    <recommendedName>
        <fullName evidence="3">C2H2-type domain-containing protein</fullName>
    </recommendedName>
</protein>
<name>A0ABR4NIW2_9FUNG</name>
<dbReference type="PANTHER" id="PTHR46586:SF3">
    <property type="entry name" value="ANKYRIN REPEAT-CONTAINING PROTEIN"/>
    <property type="match status" value="1"/>
</dbReference>
<dbReference type="InterPro" id="IPR002110">
    <property type="entry name" value="Ankyrin_rpt"/>
</dbReference>
<keyword evidence="2" id="KW-1185">Reference proteome</keyword>
<dbReference type="SUPFAM" id="SSF48403">
    <property type="entry name" value="Ankyrin repeat"/>
    <property type="match status" value="1"/>
</dbReference>
<dbReference type="Pfam" id="PF12796">
    <property type="entry name" value="Ank_2"/>
    <property type="match status" value="1"/>
</dbReference>
<gene>
    <name evidence="1" type="ORF">HK105_201125</name>
</gene>
<accession>A0ABR4NIW2</accession>
<proteinExistence type="predicted"/>
<dbReference type="EMBL" id="JADGIZ020000003">
    <property type="protein sequence ID" value="KAL2919479.1"/>
    <property type="molecule type" value="Genomic_DNA"/>
</dbReference>